<proteinExistence type="predicted"/>
<feature type="transmembrane region" description="Helical" evidence="1">
    <location>
        <begin position="165"/>
        <end position="184"/>
    </location>
</feature>
<protein>
    <submittedName>
        <fullName evidence="2">Uncharacterized protein</fullName>
    </submittedName>
</protein>
<dbReference type="EMBL" id="UINC01186705">
    <property type="protein sequence ID" value="SVD99053.1"/>
    <property type="molecule type" value="Genomic_DNA"/>
</dbReference>
<feature type="non-terminal residue" evidence="2">
    <location>
        <position position="1"/>
    </location>
</feature>
<keyword evidence="1" id="KW-0812">Transmembrane</keyword>
<sequence length="207" mass="22665">LNPLIAESAPLGHKEFRKIGTEHNKIEGTDYVYLGYRPGQLSVMLGLAKDMETAGYTKDMNDTPLSDIPMMKEVKSYDDANLLIALAAFKTPGYWVQFVGDRFGVRVAVGVTNVMYTAMFPYINSGQLKGALPGLQGAAEYEQLVKKAGYSSGGPAQAGMSIQSIVHYALVLLLILCNVGYFVIRHREAKALERRQTEAVKQSVGLE</sequence>
<dbReference type="AlphaFoldDB" id="A0A382ZUF7"/>
<reference evidence="2" key="1">
    <citation type="submission" date="2018-05" db="EMBL/GenBank/DDBJ databases">
        <authorList>
            <person name="Lanie J.A."/>
            <person name="Ng W.-L."/>
            <person name="Kazmierczak K.M."/>
            <person name="Andrzejewski T.M."/>
            <person name="Davidsen T.M."/>
            <person name="Wayne K.J."/>
            <person name="Tettelin H."/>
            <person name="Glass J.I."/>
            <person name="Rusch D."/>
            <person name="Podicherti R."/>
            <person name="Tsui H.-C.T."/>
            <person name="Winkler M.E."/>
        </authorList>
    </citation>
    <scope>NUCLEOTIDE SEQUENCE</scope>
</reference>
<organism evidence="2">
    <name type="scientific">marine metagenome</name>
    <dbReference type="NCBI Taxonomy" id="408172"/>
    <lineage>
        <taxon>unclassified sequences</taxon>
        <taxon>metagenomes</taxon>
        <taxon>ecological metagenomes</taxon>
    </lineage>
</organism>
<gene>
    <name evidence="2" type="ORF">METZ01_LOCUS451907</name>
</gene>
<keyword evidence="1" id="KW-0472">Membrane</keyword>
<evidence type="ECO:0000256" key="1">
    <source>
        <dbReference type="SAM" id="Phobius"/>
    </source>
</evidence>
<accession>A0A382ZUF7</accession>
<evidence type="ECO:0000313" key="2">
    <source>
        <dbReference type="EMBL" id="SVD99053.1"/>
    </source>
</evidence>
<name>A0A382ZUF7_9ZZZZ</name>
<keyword evidence="1" id="KW-1133">Transmembrane helix</keyword>